<sequence length="50" mass="5355">MSLGCHATYSYSQGIASVDTDVIPASTGMTSQEHLLVHATMPTHNDDIYS</sequence>
<gene>
    <name evidence="1" type="ORF">APHACPA_0453</name>
</gene>
<name>A0A0F3N0G9_RICAM</name>
<accession>A0A0F3N0G9</accession>
<organism evidence="1 2">
    <name type="scientific">Rickettsia amblyommatis str. Ac/Pa</name>
    <dbReference type="NCBI Taxonomy" id="1359164"/>
    <lineage>
        <taxon>Bacteria</taxon>
        <taxon>Pseudomonadati</taxon>
        <taxon>Pseudomonadota</taxon>
        <taxon>Alphaproteobacteria</taxon>
        <taxon>Rickettsiales</taxon>
        <taxon>Rickettsiaceae</taxon>
        <taxon>Rickettsieae</taxon>
        <taxon>Rickettsia</taxon>
        <taxon>spotted fever group</taxon>
    </lineage>
</organism>
<comment type="caution">
    <text evidence="1">The sequence shown here is derived from an EMBL/GenBank/DDBJ whole genome shotgun (WGS) entry which is preliminary data.</text>
</comment>
<dbReference type="PATRIC" id="fig|1359164.3.peg.451"/>
<reference evidence="1 2" key="1">
    <citation type="submission" date="2015-01" db="EMBL/GenBank/DDBJ databases">
        <title>Genome Sequencing of Rickettsiales.</title>
        <authorList>
            <person name="Daugherty S.C."/>
            <person name="Su Q."/>
            <person name="Abolude K."/>
            <person name="Beier-Sexton M."/>
            <person name="Carlyon J.A."/>
            <person name="Carter R."/>
            <person name="Day N.P."/>
            <person name="Dumler S.J."/>
            <person name="Dyachenko V."/>
            <person name="Godinez A."/>
            <person name="Kurtti T.J."/>
            <person name="Lichay M."/>
            <person name="Mullins K.E."/>
            <person name="Ott S."/>
            <person name="Pappas-Brown V."/>
            <person name="Paris D.H."/>
            <person name="Patel P."/>
            <person name="Richards A.L."/>
            <person name="Sadzewicz L."/>
            <person name="Sears K."/>
            <person name="Seidman D."/>
            <person name="Sengamalay N."/>
            <person name="Stenos J."/>
            <person name="Tallon L.J."/>
            <person name="Vincent G."/>
            <person name="Fraser C.M."/>
            <person name="Munderloh U."/>
            <person name="Dunning-Hotopp J.C."/>
        </authorList>
    </citation>
    <scope>NUCLEOTIDE SEQUENCE [LARGE SCALE GENOMIC DNA]</scope>
    <source>
        <strain evidence="1 2">Ac/Pa</strain>
    </source>
</reference>
<dbReference type="Proteomes" id="UP000033556">
    <property type="component" value="Unassembled WGS sequence"/>
</dbReference>
<evidence type="ECO:0000313" key="1">
    <source>
        <dbReference type="EMBL" id="KJV61446.1"/>
    </source>
</evidence>
<dbReference type="RefSeq" id="WP_156132675.1">
    <property type="nucleotide sequence ID" value="NZ_LANR01000001.1"/>
</dbReference>
<evidence type="ECO:0000313" key="2">
    <source>
        <dbReference type="Proteomes" id="UP000033556"/>
    </source>
</evidence>
<keyword evidence="2" id="KW-1185">Reference proteome</keyword>
<protein>
    <submittedName>
        <fullName evidence="1">Uncharacterized protein</fullName>
    </submittedName>
</protein>
<proteinExistence type="predicted"/>
<dbReference type="AlphaFoldDB" id="A0A0F3N0G9"/>
<dbReference type="EMBL" id="LANR01000001">
    <property type="protein sequence ID" value="KJV61446.1"/>
    <property type="molecule type" value="Genomic_DNA"/>
</dbReference>